<evidence type="ECO:0000313" key="5">
    <source>
        <dbReference type="Proteomes" id="UP001371299"/>
    </source>
</evidence>
<evidence type="ECO:0000313" key="4">
    <source>
        <dbReference type="Proteomes" id="UP001146439"/>
    </source>
</evidence>
<comment type="caution">
    <text evidence="2">The sequence shown here is derived from an EMBL/GenBank/DDBJ whole genome shotgun (WGS) entry which is preliminary data.</text>
</comment>
<reference evidence="3 5" key="2">
    <citation type="submission" date="2024-01" db="EMBL/GenBank/DDBJ databases">
        <title>Description of two novel Corynebacterium species isolated from human nasal passages and skin.</title>
        <authorList>
            <person name="Popowitch E."/>
            <person name="Tran T.H."/>
            <person name="Escapa I.F."/>
            <person name="Bhatt E."/>
            <person name="Sozat A.K."/>
            <person name="Roberts A.Q."/>
            <person name="Segre J.A."/>
            <person name="Kong H."/>
            <person name="Conlan S."/>
            <person name="Lemon K.P."/>
            <person name="Kelly M.S."/>
        </authorList>
    </citation>
    <scope>NUCLEOTIDE SEQUENCE [LARGE SCALE GENOMIC DNA]</scope>
    <source>
        <strain evidence="3 5">KPL2619</strain>
    </source>
</reference>
<keyword evidence="1" id="KW-0812">Transmembrane</keyword>
<keyword evidence="1" id="KW-0472">Membrane</keyword>
<dbReference type="EMBL" id="JAKMUZ010000005">
    <property type="protein sequence ID" value="MCZ9295615.1"/>
    <property type="molecule type" value="Genomic_DNA"/>
</dbReference>
<dbReference type="AlphaFoldDB" id="A0A9X3LYU4"/>
<name>A0A9X3LYU4_9CORY</name>
<evidence type="ECO:0000256" key="1">
    <source>
        <dbReference type="SAM" id="Phobius"/>
    </source>
</evidence>
<sequence length="55" mass="5698">MHFMILVLFLVAGMLVGGAWSAYQQGSKALTVVASLLAAITVVAAISWMVGAFGK</sequence>
<evidence type="ECO:0000313" key="3">
    <source>
        <dbReference type="EMBL" id="MEK0144613.1"/>
    </source>
</evidence>
<dbReference type="EMBL" id="JBBMGJ010000001">
    <property type="protein sequence ID" value="MEK0144613.1"/>
    <property type="molecule type" value="Genomic_DNA"/>
</dbReference>
<feature type="transmembrane region" description="Helical" evidence="1">
    <location>
        <begin position="31"/>
        <end position="53"/>
    </location>
</feature>
<keyword evidence="5" id="KW-1185">Reference proteome</keyword>
<evidence type="ECO:0000313" key="2">
    <source>
        <dbReference type="EMBL" id="MCZ9295615.1"/>
    </source>
</evidence>
<proteinExistence type="predicted"/>
<dbReference type="RefSeq" id="WP_238799482.1">
    <property type="nucleotide sequence ID" value="NZ_JAKMUZ010000005.1"/>
</dbReference>
<accession>A0A9X3LYU4</accession>
<dbReference type="Proteomes" id="UP001146439">
    <property type="component" value="Unassembled WGS sequence"/>
</dbReference>
<keyword evidence="1" id="KW-1133">Transmembrane helix</keyword>
<gene>
    <name evidence="2" type="ORF">L8V22_03430</name>
    <name evidence="3" type="ORF">WMQ01_00765</name>
</gene>
<dbReference type="Proteomes" id="UP001371299">
    <property type="component" value="Unassembled WGS sequence"/>
</dbReference>
<reference evidence="2" key="1">
    <citation type="submission" date="2022-02" db="EMBL/GenBank/DDBJ databases">
        <title>Corynebacterium sp. from urogenital microbiome.</title>
        <authorList>
            <person name="Cappelli E.A."/>
            <person name="Ribeiro T.G."/>
            <person name="Peixe L."/>
        </authorList>
    </citation>
    <scope>NUCLEOTIDE SEQUENCE</scope>
    <source>
        <strain evidence="2">C21Ua_68</strain>
    </source>
</reference>
<protein>
    <submittedName>
        <fullName evidence="2">Uncharacterized protein</fullName>
    </submittedName>
</protein>
<organism evidence="2 4">
    <name type="scientific">Corynebacterium yonathiae</name>
    <dbReference type="NCBI Taxonomy" id="2913504"/>
    <lineage>
        <taxon>Bacteria</taxon>
        <taxon>Bacillati</taxon>
        <taxon>Actinomycetota</taxon>
        <taxon>Actinomycetes</taxon>
        <taxon>Mycobacteriales</taxon>
        <taxon>Corynebacteriaceae</taxon>
        <taxon>Corynebacterium</taxon>
    </lineage>
</organism>